<name>M1DXI4_SOLTU</name>
<keyword evidence="4" id="KW-1185">Reference proteome</keyword>
<dbReference type="InParanoid" id="M1DXI4"/>
<evidence type="ECO:0000313" key="3">
    <source>
        <dbReference type="EnsemblPlants" id="PGSC0003DMT400096010"/>
    </source>
</evidence>
<dbReference type="Gramene" id="PGSC0003DMT400096010">
    <property type="protein sequence ID" value="PGSC0003DMT400096010"/>
    <property type="gene ID" value="PGSC0003DMG400045581"/>
</dbReference>
<dbReference type="AlphaFoldDB" id="M1DXI4"/>
<dbReference type="InterPro" id="IPR046796">
    <property type="entry name" value="Transposase_32_dom"/>
</dbReference>
<dbReference type="Pfam" id="PF20167">
    <property type="entry name" value="Transposase_32"/>
    <property type="match status" value="1"/>
</dbReference>
<dbReference type="Proteomes" id="UP000011115">
    <property type="component" value="Unassembled WGS sequence"/>
</dbReference>
<evidence type="ECO:0000259" key="2">
    <source>
        <dbReference type="Pfam" id="PF20167"/>
    </source>
</evidence>
<reference evidence="3" key="2">
    <citation type="submission" date="2015-06" db="UniProtKB">
        <authorList>
            <consortium name="EnsemblPlants"/>
        </authorList>
    </citation>
    <scope>IDENTIFICATION</scope>
    <source>
        <strain evidence="3">DM1-3 516 R44</strain>
    </source>
</reference>
<sequence>MHDRGNRSIVMPERGNRFKLVMPKRGNRSKCTFHLGEGVIRHSTYPAIRIWGVDIPTNATALNEALEVPEVSNAEYEAKLRGMDLEWLRDTLVEPTRRDRVYWATAEGIISTDWLPDAKRWIHLVTRRIRPSGNRTDVNFPRVLVVACAIQGIEPNVGAQIISEWKMFYRGNKKAFFLPGLITALFKWVGVPLLDTDEVLPMDLPSHPLLVRQGSTSQSKRRKTNRASSSKVAVESDEEGGDDTRPPLSASHVEEDLTDVQRRMRCPITPTAPIPPALP</sequence>
<dbReference type="PaxDb" id="4113-PGSC0003DMT400096010"/>
<reference evidence="4" key="1">
    <citation type="journal article" date="2011" name="Nature">
        <title>Genome sequence and analysis of the tuber crop potato.</title>
        <authorList>
            <consortium name="The Potato Genome Sequencing Consortium"/>
        </authorList>
    </citation>
    <scope>NUCLEOTIDE SEQUENCE [LARGE SCALE GENOMIC DNA]</scope>
    <source>
        <strain evidence="4">cv. DM1-3 516 R44</strain>
    </source>
</reference>
<feature type="region of interest" description="Disordered" evidence="1">
    <location>
        <begin position="210"/>
        <end position="279"/>
    </location>
</feature>
<protein>
    <recommendedName>
        <fullName evidence="2">Putative plant transposon protein domain-containing protein</fullName>
    </recommendedName>
</protein>
<accession>M1DXI4</accession>
<feature type="compositionally biased region" description="Basic and acidic residues" evidence="1">
    <location>
        <begin position="252"/>
        <end position="262"/>
    </location>
</feature>
<evidence type="ECO:0000313" key="4">
    <source>
        <dbReference type="Proteomes" id="UP000011115"/>
    </source>
</evidence>
<organism evidence="3 4">
    <name type="scientific">Solanum tuberosum</name>
    <name type="common">Potato</name>
    <dbReference type="NCBI Taxonomy" id="4113"/>
    <lineage>
        <taxon>Eukaryota</taxon>
        <taxon>Viridiplantae</taxon>
        <taxon>Streptophyta</taxon>
        <taxon>Embryophyta</taxon>
        <taxon>Tracheophyta</taxon>
        <taxon>Spermatophyta</taxon>
        <taxon>Magnoliopsida</taxon>
        <taxon>eudicotyledons</taxon>
        <taxon>Gunneridae</taxon>
        <taxon>Pentapetalae</taxon>
        <taxon>asterids</taxon>
        <taxon>lamiids</taxon>
        <taxon>Solanales</taxon>
        <taxon>Solanaceae</taxon>
        <taxon>Solanoideae</taxon>
        <taxon>Solaneae</taxon>
        <taxon>Solanum</taxon>
    </lineage>
</organism>
<dbReference type="HOGENOM" id="CLU_087450_0_0_1"/>
<feature type="domain" description="Putative plant transposon protein" evidence="2">
    <location>
        <begin position="46"/>
        <end position="192"/>
    </location>
</feature>
<dbReference type="EnsemblPlants" id="PGSC0003DMT400096010">
    <property type="protein sequence ID" value="PGSC0003DMT400096010"/>
    <property type="gene ID" value="PGSC0003DMG400045581"/>
</dbReference>
<feature type="compositionally biased region" description="Pro residues" evidence="1">
    <location>
        <begin position="270"/>
        <end position="279"/>
    </location>
</feature>
<proteinExistence type="predicted"/>
<evidence type="ECO:0000256" key="1">
    <source>
        <dbReference type="SAM" id="MobiDB-lite"/>
    </source>
</evidence>